<comment type="caution">
    <text evidence="9">The sequence shown here is derived from an EMBL/GenBank/DDBJ whole genome shotgun (WGS) entry which is preliminary data.</text>
</comment>
<dbReference type="AlphaFoldDB" id="A0A0G0FEV8"/>
<comment type="similarity">
    <text evidence="1">Belongs to the Fur family.</text>
</comment>
<feature type="binding site" evidence="8">
    <location>
        <position position="78"/>
    </location>
    <ligand>
        <name>Fe cation</name>
        <dbReference type="ChEBI" id="CHEBI:24875"/>
    </ligand>
</feature>
<feature type="binding site" evidence="7">
    <location>
        <position position="122"/>
    </location>
    <ligand>
        <name>Zn(2+)</name>
        <dbReference type="ChEBI" id="CHEBI:29105"/>
    </ligand>
</feature>
<evidence type="ECO:0000256" key="6">
    <source>
        <dbReference type="ARBA" id="ARBA00023163"/>
    </source>
</evidence>
<keyword evidence="5" id="KW-0238">DNA-binding</keyword>
<dbReference type="CDD" id="cd07153">
    <property type="entry name" value="Fur_like"/>
    <property type="match status" value="1"/>
</dbReference>
<dbReference type="GO" id="GO:0045892">
    <property type="term" value="P:negative regulation of DNA-templated transcription"/>
    <property type="evidence" value="ECO:0007669"/>
    <property type="project" value="TreeGrafter"/>
</dbReference>
<comment type="cofactor">
    <cofactor evidence="8">
        <name>Mn(2+)</name>
        <dbReference type="ChEBI" id="CHEBI:29035"/>
    </cofactor>
    <cofactor evidence="8">
        <name>Fe(2+)</name>
        <dbReference type="ChEBI" id="CHEBI:29033"/>
    </cofactor>
    <text evidence="8">Binds 1 Mn(2+) or Fe(2+) ion per subunit.</text>
</comment>
<keyword evidence="4" id="KW-0805">Transcription regulation</keyword>
<keyword evidence="2" id="KW-0678">Repressor</keyword>
<name>A0A0G0FEV8_9BACT</name>
<dbReference type="Gene3D" id="1.10.10.10">
    <property type="entry name" value="Winged helix-like DNA-binding domain superfamily/Winged helix DNA-binding domain"/>
    <property type="match status" value="1"/>
</dbReference>
<keyword evidence="6" id="KW-0804">Transcription</keyword>
<evidence type="ECO:0000313" key="9">
    <source>
        <dbReference type="EMBL" id="KKP85940.1"/>
    </source>
</evidence>
<dbReference type="EMBL" id="LBQX01000038">
    <property type="protein sequence ID" value="KKP85940.1"/>
    <property type="molecule type" value="Genomic_DNA"/>
</dbReference>
<dbReference type="InterPro" id="IPR036388">
    <property type="entry name" value="WH-like_DNA-bd_sf"/>
</dbReference>
<dbReference type="Gene3D" id="3.30.1490.190">
    <property type="match status" value="1"/>
</dbReference>
<comment type="cofactor">
    <cofactor evidence="7">
        <name>Zn(2+)</name>
        <dbReference type="ChEBI" id="CHEBI:29105"/>
    </cofactor>
    <text evidence="7">Binds 1 zinc ion per subunit.</text>
</comment>
<organism evidence="9 10">
    <name type="scientific">Candidatus Roizmanbacteria bacterium GW2011_GWA2_35_8</name>
    <dbReference type="NCBI Taxonomy" id="1618479"/>
    <lineage>
        <taxon>Bacteria</taxon>
        <taxon>Candidatus Roizmaniibacteriota</taxon>
    </lineage>
</organism>
<evidence type="ECO:0000256" key="3">
    <source>
        <dbReference type="ARBA" id="ARBA00022833"/>
    </source>
</evidence>
<protein>
    <submittedName>
        <fullName evidence="9">Ferric uptake regulator</fullName>
    </submittedName>
</protein>
<dbReference type="SUPFAM" id="SSF46785">
    <property type="entry name" value="Winged helix' DNA-binding domain"/>
    <property type="match status" value="1"/>
</dbReference>
<keyword evidence="3 7" id="KW-0862">Zinc</keyword>
<evidence type="ECO:0000256" key="2">
    <source>
        <dbReference type="ARBA" id="ARBA00022491"/>
    </source>
</evidence>
<evidence type="ECO:0000256" key="1">
    <source>
        <dbReference type="ARBA" id="ARBA00007957"/>
    </source>
</evidence>
<dbReference type="PANTHER" id="PTHR33202">
    <property type="entry name" value="ZINC UPTAKE REGULATION PROTEIN"/>
    <property type="match status" value="1"/>
</dbReference>
<dbReference type="InterPro" id="IPR043135">
    <property type="entry name" value="Fur_C"/>
</dbReference>
<feature type="binding site" evidence="7">
    <location>
        <position position="84"/>
    </location>
    <ligand>
        <name>Zn(2+)</name>
        <dbReference type="ChEBI" id="CHEBI:29105"/>
    </ligand>
</feature>
<dbReference type="PANTHER" id="PTHR33202:SF7">
    <property type="entry name" value="FERRIC UPTAKE REGULATION PROTEIN"/>
    <property type="match status" value="1"/>
</dbReference>
<evidence type="ECO:0000256" key="5">
    <source>
        <dbReference type="ARBA" id="ARBA00023125"/>
    </source>
</evidence>
<feature type="binding site" evidence="8">
    <location>
        <position position="114"/>
    </location>
    <ligand>
        <name>Fe cation</name>
        <dbReference type="ChEBI" id="CHEBI:24875"/>
    </ligand>
</feature>
<keyword evidence="7" id="KW-0479">Metal-binding</keyword>
<keyword evidence="8" id="KW-0408">Iron</keyword>
<dbReference type="Proteomes" id="UP000034536">
    <property type="component" value="Unassembled WGS sequence"/>
</dbReference>
<sequence length="126" mass="14917">MIGQRYTKTRKKIFKALSISKKPITVQEIFKYLKKNREKINLASIYRNLNLMEKSGLVSVVLFGEGKKRFELKDKSAHHHHFFCKNCGEIEDVEMKEDDLMTIFNKSRFLIKEHKLEFFGLCPDCQ</sequence>
<gene>
    <name evidence="9" type="ORF">UR89_C0038G0005</name>
</gene>
<proteinExistence type="inferred from homology"/>
<dbReference type="InterPro" id="IPR036390">
    <property type="entry name" value="WH_DNA-bd_sf"/>
</dbReference>
<feature type="binding site" evidence="7">
    <location>
        <position position="125"/>
    </location>
    <ligand>
        <name>Zn(2+)</name>
        <dbReference type="ChEBI" id="CHEBI:29105"/>
    </ligand>
</feature>
<evidence type="ECO:0000256" key="7">
    <source>
        <dbReference type="PIRSR" id="PIRSR602481-1"/>
    </source>
</evidence>
<reference evidence="9 10" key="1">
    <citation type="journal article" date="2015" name="Nature">
        <title>rRNA introns, odd ribosomes, and small enigmatic genomes across a large radiation of phyla.</title>
        <authorList>
            <person name="Brown C.T."/>
            <person name="Hug L.A."/>
            <person name="Thomas B.C."/>
            <person name="Sharon I."/>
            <person name="Castelle C.J."/>
            <person name="Singh A."/>
            <person name="Wilkins M.J."/>
            <person name="Williams K.H."/>
            <person name="Banfield J.F."/>
        </authorList>
    </citation>
    <scope>NUCLEOTIDE SEQUENCE [LARGE SCALE GENOMIC DNA]</scope>
</reference>
<dbReference type="GO" id="GO:0003700">
    <property type="term" value="F:DNA-binding transcription factor activity"/>
    <property type="evidence" value="ECO:0007669"/>
    <property type="project" value="InterPro"/>
</dbReference>
<dbReference type="Pfam" id="PF01475">
    <property type="entry name" value="FUR"/>
    <property type="match status" value="1"/>
</dbReference>
<dbReference type="GO" id="GO:1900376">
    <property type="term" value="P:regulation of secondary metabolite biosynthetic process"/>
    <property type="evidence" value="ECO:0007669"/>
    <property type="project" value="TreeGrafter"/>
</dbReference>
<evidence type="ECO:0000256" key="4">
    <source>
        <dbReference type="ARBA" id="ARBA00023015"/>
    </source>
</evidence>
<dbReference type="InterPro" id="IPR002481">
    <property type="entry name" value="FUR"/>
</dbReference>
<accession>A0A0G0FEV8</accession>
<feature type="binding site" evidence="7">
    <location>
        <position position="87"/>
    </location>
    <ligand>
        <name>Zn(2+)</name>
        <dbReference type="ChEBI" id="CHEBI:29105"/>
    </ligand>
</feature>
<dbReference type="GO" id="GO:0000976">
    <property type="term" value="F:transcription cis-regulatory region binding"/>
    <property type="evidence" value="ECO:0007669"/>
    <property type="project" value="TreeGrafter"/>
</dbReference>
<dbReference type="GO" id="GO:0008270">
    <property type="term" value="F:zinc ion binding"/>
    <property type="evidence" value="ECO:0007669"/>
    <property type="project" value="TreeGrafter"/>
</dbReference>
<evidence type="ECO:0000313" key="10">
    <source>
        <dbReference type="Proteomes" id="UP000034536"/>
    </source>
</evidence>
<evidence type="ECO:0000256" key="8">
    <source>
        <dbReference type="PIRSR" id="PIRSR602481-2"/>
    </source>
</evidence>